<name>A0ABS1WW72_9GAMM</name>
<dbReference type="RefSeq" id="WP_203167259.1">
    <property type="nucleotide sequence ID" value="NZ_JAEVLS010000002.1"/>
</dbReference>
<accession>A0ABS1WW72</accession>
<gene>
    <name evidence="1" type="ORF">JM946_10595</name>
</gene>
<protein>
    <submittedName>
        <fullName evidence="1">Uncharacterized protein</fullName>
    </submittedName>
</protein>
<organism evidence="1 2">
    <name type="scientific">Steroidobacter gossypii</name>
    <dbReference type="NCBI Taxonomy" id="2805490"/>
    <lineage>
        <taxon>Bacteria</taxon>
        <taxon>Pseudomonadati</taxon>
        <taxon>Pseudomonadota</taxon>
        <taxon>Gammaproteobacteria</taxon>
        <taxon>Steroidobacterales</taxon>
        <taxon>Steroidobacteraceae</taxon>
        <taxon>Steroidobacter</taxon>
    </lineage>
</organism>
<reference evidence="1 2" key="1">
    <citation type="journal article" date="2021" name="Int. J. Syst. Evol. Microbiol.">
        <title>Steroidobacter gossypii sp. nov., isolated from soil of cotton cropping field.</title>
        <authorList>
            <person name="Huang R."/>
            <person name="Yang S."/>
            <person name="Zhen C."/>
            <person name="Liu W."/>
        </authorList>
    </citation>
    <scope>NUCLEOTIDE SEQUENCE [LARGE SCALE GENOMIC DNA]</scope>
    <source>
        <strain evidence="1 2">S1-65</strain>
    </source>
</reference>
<dbReference type="EMBL" id="JAEVLS010000002">
    <property type="protein sequence ID" value="MBM0105203.1"/>
    <property type="molecule type" value="Genomic_DNA"/>
</dbReference>
<evidence type="ECO:0000313" key="2">
    <source>
        <dbReference type="Proteomes" id="UP000661077"/>
    </source>
</evidence>
<dbReference type="Proteomes" id="UP000661077">
    <property type="component" value="Unassembled WGS sequence"/>
</dbReference>
<comment type="caution">
    <text evidence="1">The sequence shown here is derived from an EMBL/GenBank/DDBJ whole genome shotgun (WGS) entry which is preliminary data.</text>
</comment>
<evidence type="ECO:0000313" key="1">
    <source>
        <dbReference type="EMBL" id="MBM0105203.1"/>
    </source>
</evidence>
<sequence>MNASPGIVREIAEARATAIVLRASAKACGPEQGALKFRLTRAAEALNSLVLLVVRSLERIGGLEAKLRELGCDPGVQP</sequence>
<keyword evidence="2" id="KW-1185">Reference proteome</keyword>
<proteinExistence type="predicted"/>